<proteinExistence type="predicted"/>
<evidence type="ECO:0000313" key="1">
    <source>
        <dbReference type="EMBL" id="CAI9932256.1"/>
    </source>
</evidence>
<dbReference type="EMBL" id="CAXDID020000312">
    <property type="protein sequence ID" value="CAL6075140.1"/>
    <property type="molecule type" value="Genomic_DNA"/>
</dbReference>
<dbReference type="EMBL" id="CATOUU010000512">
    <property type="protein sequence ID" value="CAI9932256.1"/>
    <property type="molecule type" value="Genomic_DNA"/>
</dbReference>
<protein>
    <submittedName>
        <fullName evidence="2">Hypothetical_protein</fullName>
    </submittedName>
</protein>
<evidence type="ECO:0000313" key="3">
    <source>
        <dbReference type="EMBL" id="CAL6091338.1"/>
    </source>
</evidence>
<evidence type="ECO:0000313" key="2">
    <source>
        <dbReference type="EMBL" id="CAL6075140.1"/>
    </source>
</evidence>
<keyword evidence="4" id="KW-1185">Reference proteome</keyword>
<dbReference type="AlphaFoldDB" id="A0AA86P7K1"/>
<reference evidence="2 4" key="2">
    <citation type="submission" date="2024-07" db="EMBL/GenBank/DDBJ databases">
        <authorList>
            <person name="Akdeniz Z."/>
        </authorList>
    </citation>
    <scope>NUCLEOTIDE SEQUENCE [LARGE SCALE GENOMIC DNA]</scope>
</reference>
<sequence length="149" mass="17556">MQKYSKAEIEIISYLLQRRDQLYEQHYVHSFESIVQQLKKEFDIQISRTTLSNYSRKIGVGQCHIKRPISELEKEESSDQFNPENLQNLFRIGPGFHEAIEQAILNYKNDGEVSEDVEEVEEVEEVQIPVKKFVQKKKINILEEEPADE</sequence>
<reference evidence="1" key="1">
    <citation type="submission" date="2023-06" db="EMBL/GenBank/DDBJ databases">
        <authorList>
            <person name="Kurt Z."/>
        </authorList>
    </citation>
    <scope>NUCLEOTIDE SEQUENCE</scope>
</reference>
<organism evidence="1">
    <name type="scientific">Hexamita inflata</name>
    <dbReference type="NCBI Taxonomy" id="28002"/>
    <lineage>
        <taxon>Eukaryota</taxon>
        <taxon>Metamonada</taxon>
        <taxon>Diplomonadida</taxon>
        <taxon>Hexamitidae</taxon>
        <taxon>Hexamitinae</taxon>
        <taxon>Hexamita</taxon>
    </lineage>
</organism>
<comment type="caution">
    <text evidence="1">The sequence shown here is derived from an EMBL/GenBank/DDBJ whole genome shotgun (WGS) entry which is preliminary data.</text>
</comment>
<name>A0AA86P7K1_9EUKA</name>
<accession>A0AA86P7K1</accession>
<gene>
    <name evidence="1" type="ORF">HINF_LOCUS19901</name>
    <name evidence="2" type="ORF">HINF_LOCUS57062</name>
    <name evidence="3" type="ORF">HINF_LOCUS65738</name>
</gene>
<dbReference type="EMBL" id="CAXDID020000435">
    <property type="protein sequence ID" value="CAL6091338.1"/>
    <property type="molecule type" value="Genomic_DNA"/>
</dbReference>
<dbReference type="Proteomes" id="UP001642409">
    <property type="component" value="Unassembled WGS sequence"/>
</dbReference>
<evidence type="ECO:0000313" key="4">
    <source>
        <dbReference type="Proteomes" id="UP001642409"/>
    </source>
</evidence>